<proteinExistence type="predicted"/>
<dbReference type="OrthoDB" id="5900720at2"/>
<dbReference type="RefSeq" id="WP_107297361.1">
    <property type="nucleotide sequence ID" value="NZ_PYMB01000001.1"/>
</dbReference>
<gene>
    <name evidence="1" type="ORF">C9J01_07040</name>
</gene>
<comment type="caution">
    <text evidence="1">The sequence shown here is derived from an EMBL/GenBank/DDBJ whole genome shotgun (WGS) entry which is preliminary data.</text>
</comment>
<reference evidence="1 2" key="1">
    <citation type="submission" date="2018-03" db="EMBL/GenBank/DDBJ databases">
        <title>Whole genome sequencing of Histamine producing bacteria.</title>
        <authorList>
            <person name="Butler K."/>
        </authorList>
    </citation>
    <scope>NUCLEOTIDE SEQUENCE [LARGE SCALE GENOMIC DNA]</scope>
    <source>
        <strain evidence="1 2">DSM 19138</strain>
    </source>
</reference>
<accession>A0A2T3NMN3</accession>
<sequence length="127" mass="14154">MFRHNKRWLGLGLVTALAAYPVVAEDKVLILDFLMDSVEICDGNLDCTDVDKKSLPNPSDEKVIVSSYDKKEGMVMFKHLGNEKWVHITEVELNQKAVASVVCTEQSTISRKSDKQVFSTYGLGEGC</sequence>
<organism evidence="1 2">
    <name type="scientific">Photobacterium rosenbergii</name>
    <dbReference type="NCBI Taxonomy" id="294936"/>
    <lineage>
        <taxon>Bacteria</taxon>
        <taxon>Pseudomonadati</taxon>
        <taxon>Pseudomonadota</taxon>
        <taxon>Gammaproteobacteria</taxon>
        <taxon>Vibrionales</taxon>
        <taxon>Vibrionaceae</taxon>
        <taxon>Photobacterium</taxon>
    </lineage>
</organism>
<dbReference type="Proteomes" id="UP000241346">
    <property type="component" value="Unassembled WGS sequence"/>
</dbReference>
<dbReference type="AlphaFoldDB" id="A0A2T3NMN3"/>
<evidence type="ECO:0000313" key="1">
    <source>
        <dbReference type="EMBL" id="PSW16742.1"/>
    </source>
</evidence>
<protein>
    <submittedName>
        <fullName evidence="1">Uncharacterized protein</fullName>
    </submittedName>
</protein>
<evidence type="ECO:0000313" key="2">
    <source>
        <dbReference type="Proteomes" id="UP000241346"/>
    </source>
</evidence>
<dbReference type="EMBL" id="PYMB01000001">
    <property type="protein sequence ID" value="PSW16742.1"/>
    <property type="molecule type" value="Genomic_DNA"/>
</dbReference>
<name>A0A2T3NMN3_9GAMM</name>